<feature type="domain" description="Rhodopsin" evidence="8">
    <location>
        <begin position="43"/>
        <end position="278"/>
    </location>
</feature>
<feature type="transmembrane region" description="Helical" evidence="7">
    <location>
        <begin position="25"/>
        <end position="46"/>
    </location>
</feature>
<name>A0A2J6TJP1_9HELO</name>
<evidence type="ECO:0000313" key="10">
    <source>
        <dbReference type="Proteomes" id="UP000235371"/>
    </source>
</evidence>
<feature type="transmembrane region" description="Helical" evidence="7">
    <location>
        <begin position="104"/>
        <end position="126"/>
    </location>
</feature>
<evidence type="ECO:0000256" key="7">
    <source>
        <dbReference type="SAM" id="Phobius"/>
    </source>
</evidence>
<feature type="transmembrane region" description="Helical" evidence="7">
    <location>
        <begin position="216"/>
        <end position="235"/>
    </location>
</feature>
<dbReference type="GO" id="GO:0016020">
    <property type="term" value="C:membrane"/>
    <property type="evidence" value="ECO:0007669"/>
    <property type="project" value="UniProtKB-SubCell"/>
</dbReference>
<evidence type="ECO:0000256" key="5">
    <source>
        <dbReference type="ARBA" id="ARBA00038359"/>
    </source>
</evidence>
<dbReference type="InterPro" id="IPR049326">
    <property type="entry name" value="Rhodopsin_dom_fungi"/>
</dbReference>
<gene>
    <name evidence="9" type="ORF">K444DRAFT_330341</name>
</gene>
<keyword evidence="10" id="KW-1185">Reference proteome</keyword>
<feature type="transmembrane region" description="Helical" evidence="7">
    <location>
        <begin position="58"/>
        <end position="84"/>
    </location>
</feature>
<feature type="region of interest" description="Disordered" evidence="6">
    <location>
        <begin position="312"/>
        <end position="333"/>
    </location>
</feature>
<protein>
    <recommendedName>
        <fullName evidence="8">Rhodopsin domain-containing protein</fullName>
    </recommendedName>
</protein>
<reference evidence="9 10" key="1">
    <citation type="submission" date="2016-04" db="EMBL/GenBank/DDBJ databases">
        <title>A degradative enzymes factory behind the ericoid mycorrhizal symbiosis.</title>
        <authorList>
            <consortium name="DOE Joint Genome Institute"/>
            <person name="Martino E."/>
            <person name="Morin E."/>
            <person name="Grelet G."/>
            <person name="Kuo A."/>
            <person name="Kohler A."/>
            <person name="Daghino S."/>
            <person name="Barry K."/>
            <person name="Choi C."/>
            <person name="Cichocki N."/>
            <person name="Clum A."/>
            <person name="Copeland A."/>
            <person name="Hainaut M."/>
            <person name="Haridas S."/>
            <person name="Labutti K."/>
            <person name="Lindquist E."/>
            <person name="Lipzen A."/>
            <person name="Khouja H.-R."/>
            <person name="Murat C."/>
            <person name="Ohm R."/>
            <person name="Olson A."/>
            <person name="Spatafora J."/>
            <person name="Veneault-Fourrey C."/>
            <person name="Henrissat B."/>
            <person name="Grigoriev I."/>
            <person name="Martin F."/>
            <person name="Perotto S."/>
        </authorList>
    </citation>
    <scope>NUCLEOTIDE SEQUENCE [LARGE SCALE GENOMIC DNA]</scope>
    <source>
        <strain evidence="9 10">E</strain>
    </source>
</reference>
<organism evidence="9 10">
    <name type="scientific">Hyaloscypha bicolor E</name>
    <dbReference type="NCBI Taxonomy" id="1095630"/>
    <lineage>
        <taxon>Eukaryota</taxon>
        <taxon>Fungi</taxon>
        <taxon>Dikarya</taxon>
        <taxon>Ascomycota</taxon>
        <taxon>Pezizomycotina</taxon>
        <taxon>Leotiomycetes</taxon>
        <taxon>Helotiales</taxon>
        <taxon>Hyaloscyphaceae</taxon>
        <taxon>Hyaloscypha</taxon>
        <taxon>Hyaloscypha bicolor</taxon>
    </lineage>
</organism>
<dbReference type="PANTHER" id="PTHR33048">
    <property type="entry name" value="PTH11-LIKE INTEGRAL MEMBRANE PROTEIN (AFU_ORTHOLOGUE AFUA_5G11245)"/>
    <property type="match status" value="1"/>
</dbReference>
<proteinExistence type="inferred from homology"/>
<evidence type="ECO:0000259" key="8">
    <source>
        <dbReference type="Pfam" id="PF20684"/>
    </source>
</evidence>
<dbReference type="InterPro" id="IPR052337">
    <property type="entry name" value="SAT4-like"/>
</dbReference>
<dbReference type="OrthoDB" id="444631at2759"/>
<dbReference type="EMBL" id="KZ613782">
    <property type="protein sequence ID" value="PMD63232.1"/>
    <property type="molecule type" value="Genomic_DNA"/>
</dbReference>
<dbReference type="RefSeq" id="XP_024740136.1">
    <property type="nucleotide sequence ID" value="XM_024871955.1"/>
</dbReference>
<keyword evidence="3 7" id="KW-1133">Transmembrane helix</keyword>
<dbReference type="GeneID" id="36580037"/>
<keyword evidence="4 7" id="KW-0472">Membrane</keyword>
<dbReference type="PANTHER" id="PTHR33048:SF108">
    <property type="entry name" value="INTEGRAL MEMBRANE PROTEIN"/>
    <property type="match status" value="1"/>
</dbReference>
<comment type="subcellular location">
    <subcellularLocation>
        <location evidence="1">Membrane</location>
        <topology evidence="1">Multi-pass membrane protein</topology>
    </subcellularLocation>
</comment>
<dbReference type="Pfam" id="PF20684">
    <property type="entry name" value="Fung_rhodopsin"/>
    <property type="match status" value="1"/>
</dbReference>
<evidence type="ECO:0000256" key="2">
    <source>
        <dbReference type="ARBA" id="ARBA00022692"/>
    </source>
</evidence>
<evidence type="ECO:0000256" key="1">
    <source>
        <dbReference type="ARBA" id="ARBA00004141"/>
    </source>
</evidence>
<dbReference type="AlphaFoldDB" id="A0A2J6TJP1"/>
<evidence type="ECO:0000313" key="9">
    <source>
        <dbReference type="EMBL" id="PMD63232.1"/>
    </source>
</evidence>
<feature type="transmembrane region" description="Helical" evidence="7">
    <location>
        <begin position="138"/>
        <end position="158"/>
    </location>
</feature>
<evidence type="ECO:0000256" key="4">
    <source>
        <dbReference type="ARBA" id="ARBA00023136"/>
    </source>
</evidence>
<keyword evidence="2 7" id="KW-0812">Transmembrane</keyword>
<sequence>MSSPPIPQGLPPDPAFLAQSRIPEILFGTLFPFLFATVFVFGRFYSRAILIKTWGIDDWGVLVSWVVGGVGLTVVNCLLTRYGSGRHIETMTLNDIKITIKLGFAARILYQFTLMTTKLAVCAFYYRVFTDRGSKIVIWSMAAAITIFSIPLLCSHVFRCHPIEGTWSMIPAKCASIVPPLYASAILNILADVVLLVFVIPKIARLQIPKKQKFSLMAVLSLSILVVLAAIIRIVRIIHIDNSSDIPWDSYDIDIWAAVEINAGIFCVSAPAVKPLLRQIAPGFELSSQSNLEFPPKDTNVGNKSWIDFETKAGRESDEGASGDAESERAIVEREVREGEIRKTVRVMVKGTRKDQGP</sequence>
<evidence type="ECO:0000256" key="6">
    <source>
        <dbReference type="SAM" id="MobiDB-lite"/>
    </source>
</evidence>
<comment type="similarity">
    <text evidence="5">Belongs to the SAT4 family.</text>
</comment>
<evidence type="ECO:0000256" key="3">
    <source>
        <dbReference type="ARBA" id="ARBA00022989"/>
    </source>
</evidence>
<accession>A0A2J6TJP1</accession>
<dbReference type="InParanoid" id="A0A2J6TJP1"/>
<feature type="transmembrane region" description="Helical" evidence="7">
    <location>
        <begin position="181"/>
        <end position="204"/>
    </location>
</feature>
<dbReference type="Proteomes" id="UP000235371">
    <property type="component" value="Unassembled WGS sequence"/>
</dbReference>